<gene>
    <name evidence="1" type="ORF">NCTC10038_03742</name>
</gene>
<accession>A0A8B4IBB0</accession>
<organism evidence="1 2">
    <name type="scientific">Pseudomonas fluorescens</name>
    <dbReference type="NCBI Taxonomy" id="294"/>
    <lineage>
        <taxon>Bacteria</taxon>
        <taxon>Pseudomonadati</taxon>
        <taxon>Pseudomonadota</taxon>
        <taxon>Gammaproteobacteria</taxon>
        <taxon>Pseudomonadales</taxon>
        <taxon>Pseudomonadaceae</taxon>
        <taxon>Pseudomonas</taxon>
    </lineage>
</organism>
<name>A0A8B4IBB0_PSEFL</name>
<proteinExistence type="predicted"/>
<protein>
    <submittedName>
        <fullName evidence="1">Uncharacterized protein</fullName>
    </submittedName>
</protein>
<evidence type="ECO:0000313" key="2">
    <source>
        <dbReference type="Proteomes" id="UP000248640"/>
    </source>
</evidence>
<reference evidence="1 2" key="1">
    <citation type="submission" date="2018-06" db="EMBL/GenBank/DDBJ databases">
        <authorList>
            <consortium name="Pathogen Informatics"/>
            <person name="Doyle S."/>
        </authorList>
    </citation>
    <scope>NUCLEOTIDE SEQUENCE [LARGE SCALE GENOMIC DNA]</scope>
    <source>
        <strain evidence="1 2">NCTC10038</strain>
    </source>
</reference>
<dbReference type="AlphaFoldDB" id="A0A8B4IBB0"/>
<dbReference type="Proteomes" id="UP000248640">
    <property type="component" value="Chromosome 1"/>
</dbReference>
<sequence>MPSQLDFAVGQLGAHALDVRHQRRNVFAALLGLTDGFGTRIPLSLQCFGAGLDGLALFFQRFDARNIQGKATGCQAVRYVLKVAT</sequence>
<evidence type="ECO:0000313" key="1">
    <source>
        <dbReference type="EMBL" id="SQF92310.1"/>
    </source>
</evidence>
<dbReference type="EMBL" id="LS483372">
    <property type="protein sequence ID" value="SQF92310.1"/>
    <property type="molecule type" value="Genomic_DNA"/>
</dbReference>